<feature type="domain" description="F-box" evidence="1">
    <location>
        <begin position="2"/>
        <end position="43"/>
    </location>
</feature>
<dbReference type="AlphaFoldDB" id="A0A165FRU4"/>
<organism evidence="2 3">
    <name type="scientific">Exidia glandulosa HHB12029</name>
    <dbReference type="NCBI Taxonomy" id="1314781"/>
    <lineage>
        <taxon>Eukaryota</taxon>
        <taxon>Fungi</taxon>
        <taxon>Dikarya</taxon>
        <taxon>Basidiomycota</taxon>
        <taxon>Agaricomycotina</taxon>
        <taxon>Agaricomycetes</taxon>
        <taxon>Auriculariales</taxon>
        <taxon>Exidiaceae</taxon>
        <taxon>Exidia</taxon>
    </lineage>
</organism>
<gene>
    <name evidence="2" type="ORF">EXIGLDRAFT_751178</name>
</gene>
<dbReference type="InParanoid" id="A0A165FRU4"/>
<evidence type="ECO:0000259" key="1">
    <source>
        <dbReference type="Pfam" id="PF12937"/>
    </source>
</evidence>
<evidence type="ECO:0000313" key="3">
    <source>
        <dbReference type="Proteomes" id="UP000077266"/>
    </source>
</evidence>
<sequence length="375" mass="41529">MALPYELYDQIFARLGSDKDLCTVALACSTFSSIAGRYVYHTIRPDLDHGQLLDLLATLASKPDKARSVRTFSLTWKLDTMVKRFVVQDCEPSDEMLHTIATAGLSALSSMSNLRLLVLDHDIDRQPGLLDNCTLPSLSALQTRFSIPVRDFLKRHPHVTSLELGDPLDNDTSAASTIPPGDPLVYFGGSCATVADLLAPNSARELADGATLHVKGHFVQHARAFIALDAWHERTGRRLGCLLVNYATLGWQDDPAGEVTRGCRHVKRLALVGDKLHLHRLGRVEAFLKLCPGVQTLYISPLHADAAFDVGEPWLPFETILMRAKRAIPGLRTIVGRTGRSWHANESDEWVDGAKVLDPLPSPFFLKEKQRKSWL</sequence>
<reference evidence="2 3" key="1">
    <citation type="journal article" date="2016" name="Mol. Biol. Evol.">
        <title>Comparative Genomics of Early-Diverging Mushroom-Forming Fungi Provides Insights into the Origins of Lignocellulose Decay Capabilities.</title>
        <authorList>
            <person name="Nagy L.G."/>
            <person name="Riley R."/>
            <person name="Tritt A."/>
            <person name="Adam C."/>
            <person name="Daum C."/>
            <person name="Floudas D."/>
            <person name="Sun H."/>
            <person name="Yadav J.S."/>
            <person name="Pangilinan J."/>
            <person name="Larsson K.H."/>
            <person name="Matsuura K."/>
            <person name="Barry K."/>
            <person name="Labutti K."/>
            <person name="Kuo R."/>
            <person name="Ohm R.A."/>
            <person name="Bhattacharya S.S."/>
            <person name="Shirouzu T."/>
            <person name="Yoshinaga Y."/>
            <person name="Martin F.M."/>
            <person name="Grigoriev I.V."/>
            <person name="Hibbett D.S."/>
        </authorList>
    </citation>
    <scope>NUCLEOTIDE SEQUENCE [LARGE SCALE GENOMIC DNA]</scope>
    <source>
        <strain evidence="2 3">HHB12029</strain>
    </source>
</reference>
<proteinExistence type="predicted"/>
<keyword evidence="3" id="KW-1185">Reference proteome</keyword>
<protein>
    <recommendedName>
        <fullName evidence="1">F-box domain-containing protein</fullName>
    </recommendedName>
</protein>
<accession>A0A165FRU4</accession>
<dbReference type="Proteomes" id="UP000077266">
    <property type="component" value="Unassembled WGS sequence"/>
</dbReference>
<dbReference type="Pfam" id="PF12937">
    <property type="entry name" value="F-box-like"/>
    <property type="match status" value="1"/>
</dbReference>
<dbReference type="OrthoDB" id="2522477at2759"/>
<dbReference type="InterPro" id="IPR001810">
    <property type="entry name" value="F-box_dom"/>
</dbReference>
<evidence type="ECO:0000313" key="2">
    <source>
        <dbReference type="EMBL" id="KZV89432.1"/>
    </source>
</evidence>
<name>A0A165FRU4_EXIGL</name>
<dbReference type="EMBL" id="KV426073">
    <property type="protein sequence ID" value="KZV89432.1"/>
    <property type="molecule type" value="Genomic_DNA"/>
</dbReference>